<dbReference type="FunFam" id="1.10.238.10:FF:000001">
    <property type="entry name" value="Calmodulin 1"/>
    <property type="match status" value="1"/>
</dbReference>
<keyword evidence="2" id="KW-0106">Calcium</keyword>
<dbReference type="SMART" id="SM00054">
    <property type="entry name" value="EFh"/>
    <property type="match status" value="2"/>
</dbReference>
<dbReference type="CDD" id="cd00051">
    <property type="entry name" value="EFh"/>
    <property type="match status" value="1"/>
</dbReference>
<dbReference type="OrthoDB" id="26525at2759"/>
<dbReference type="Gene3D" id="1.20.5.190">
    <property type="match status" value="1"/>
</dbReference>
<dbReference type="PROSITE" id="PS00018">
    <property type="entry name" value="EF_HAND_1"/>
    <property type="match status" value="2"/>
</dbReference>
<organism evidence="5">
    <name type="scientific">Aphanomyces stellatus</name>
    <dbReference type="NCBI Taxonomy" id="120398"/>
    <lineage>
        <taxon>Eukaryota</taxon>
        <taxon>Sar</taxon>
        <taxon>Stramenopiles</taxon>
        <taxon>Oomycota</taxon>
        <taxon>Saprolegniomycetes</taxon>
        <taxon>Saprolegniales</taxon>
        <taxon>Verrucalvaceae</taxon>
        <taxon>Aphanomyces</taxon>
    </lineage>
</organism>
<dbReference type="InterPro" id="IPR000048">
    <property type="entry name" value="IQ_motif_EF-hand-BS"/>
</dbReference>
<dbReference type="SMART" id="SM00015">
    <property type="entry name" value="IQ"/>
    <property type="match status" value="6"/>
</dbReference>
<name>A0A6A4Y2K8_9STRA</name>
<keyword evidence="1" id="KW-0677">Repeat</keyword>
<evidence type="ECO:0000259" key="4">
    <source>
        <dbReference type="PROSITE" id="PS50222"/>
    </source>
</evidence>
<feature type="domain" description="EF-hand" evidence="4">
    <location>
        <begin position="178"/>
        <end position="213"/>
    </location>
</feature>
<protein>
    <recommendedName>
        <fullName evidence="4">EF-hand domain-containing protein</fullName>
    </recommendedName>
</protein>
<dbReference type="SUPFAM" id="SSF47473">
    <property type="entry name" value="EF-hand"/>
    <property type="match status" value="1"/>
</dbReference>
<dbReference type="InterPro" id="IPR050145">
    <property type="entry name" value="Centrin_CML-like"/>
</dbReference>
<feature type="region of interest" description="Disordered" evidence="3">
    <location>
        <begin position="66"/>
        <end position="92"/>
    </location>
</feature>
<dbReference type="PANTHER" id="PTHR23050">
    <property type="entry name" value="CALCIUM BINDING PROTEIN"/>
    <property type="match status" value="1"/>
</dbReference>
<dbReference type="PROSITE" id="PS50222">
    <property type="entry name" value="EF_HAND_2"/>
    <property type="match status" value="2"/>
</dbReference>
<sequence length="571" mass="65160">MSEKSPWLYQTLLGGSGSPMRLSEKPMYLNANSLKSLFQMDRPGYQQNNPTRRRKRLHNVEALTKKSVNQEDRTTTTRTTRKVASKKPKHTNEVAVHRSNQDKAPHVADGSAVAAQLGLTADEYAALEASFQHSGALDQRELTERYRQVFDEFDQDKSGSISPDELRAMMKALGEEDLDDADIDEIIEQADSDKSGTIEFNEFVEMMKARKRLLAVVQHIGKTGAIPIKSTESSVTNNSPLPPLKMSTMQSKKHLKQYNRFFSRPTPNCLRPGVHVDMTSLRRELALSEYGLKELDLKVKEDVLWVQANVPVTSLKAQLFAQKWGAEKMNALFSRILLNFQARAFFKWVDYLAFLNAKLKADRYLKCKAGARVTSLMANWKMKALAKAWVSWSSECAEQARNEQQSSAIEIQRLVRGFLSRTAVWRRAQYRGAVQFQRVVRGFLARRRVARRRRAMLEQACATLLQRAFRGYAGRKLGRILFQSQAETRAAKCIQRAFRAYEQKLFARAVAQTTRQHEAATTIQSAGRRMVATREANRRRLAKRKDAATRLLQRVGRGMLARRRCASKRQQ</sequence>
<dbReference type="AlphaFoldDB" id="A0A6A4Y2K8"/>
<dbReference type="PROSITE" id="PS50096">
    <property type="entry name" value="IQ"/>
    <property type="match status" value="5"/>
</dbReference>
<dbReference type="Pfam" id="PF00612">
    <property type="entry name" value="IQ"/>
    <property type="match status" value="3"/>
</dbReference>
<evidence type="ECO:0000256" key="2">
    <source>
        <dbReference type="ARBA" id="ARBA00022837"/>
    </source>
</evidence>
<dbReference type="GO" id="GO:0005509">
    <property type="term" value="F:calcium ion binding"/>
    <property type="evidence" value="ECO:0007669"/>
    <property type="project" value="InterPro"/>
</dbReference>
<evidence type="ECO:0000256" key="1">
    <source>
        <dbReference type="ARBA" id="ARBA00022737"/>
    </source>
</evidence>
<dbReference type="Pfam" id="PF13499">
    <property type="entry name" value="EF-hand_7"/>
    <property type="match status" value="1"/>
</dbReference>
<dbReference type="InterPro" id="IPR011992">
    <property type="entry name" value="EF-hand-dom_pair"/>
</dbReference>
<dbReference type="Gene3D" id="1.10.238.10">
    <property type="entry name" value="EF-hand"/>
    <property type="match status" value="1"/>
</dbReference>
<proteinExistence type="predicted"/>
<feature type="non-terminal residue" evidence="5">
    <location>
        <position position="571"/>
    </location>
</feature>
<feature type="compositionally biased region" description="Basic residues" evidence="3">
    <location>
        <begin position="79"/>
        <end position="89"/>
    </location>
</feature>
<feature type="domain" description="EF-hand" evidence="4">
    <location>
        <begin position="141"/>
        <end position="176"/>
    </location>
</feature>
<dbReference type="InterPro" id="IPR018247">
    <property type="entry name" value="EF_Hand_1_Ca_BS"/>
</dbReference>
<dbReference type="InterPro" id="IPR002048">
    <property type="entry name" value="EF_hand_dom"/>
</dbReference>
<gene>
    <name evidence="5" type="ORF">As57867_017995</name>
</gene>
<evidence type="ECO:0000256" key="3">
    <source>
        <dbReference type="SAM" id="MobiDB-lite"/>
    </source>
</evidence>
<reference evidence="5" key="1">
    <citation type="submission" date="2019-06" db="EMBL/GenBank/DDBJ databases">
        <title>Genomics analysis of Aphanomyces spp. identifies a new class of oomycete effector associated with host adaptation.</title>
        <authorList>
            <person name="Gaulin E."/>
        </authorList>
    </citation>
    <scope>NUCLEOTIDE SEQUENCE</scope>
    <source>
        <strain evidence="5">CBS 578.67</strain>
    </source>
</reference>
<dbReference type="EMBL" id="VJMH01006372">
    <property type="protein sequence ID" value="KAF0690570.1"/>
    <property type="molecule type" value="Genomic_DNA"/>
</dbReference>
<evidence type="ECO:0000313" key="5">
    <source>
        <dbReference type="EMBL" id="KAF0690570.1"/>
    </source>
</evidence>
<comment type="caution">
    <text evidence="5">The sequence shown here is derived from an EMBL/GenBank/DDBJ whole genome shotgun (WGS) entry which is preliminary data.</text>
</comment>
<accession>A0A6A4Y2K8</accession>